<feature type="transmembrane region" description="Helical" evidence="2">
    <location>
        <begin position="100"/>
        <end position="120"/>
    </location>
</feature>
<comment type="caution">
    <text evidence="3">The sequence shown here is derived from an EMBL/GenBank/DDBJ whole genome shotgun (WGS) entry which is preliminary data.</text>
</comment>
<name>A0A8J2SB54_9STRA</name>
<reference evidence="3" key="1">
    <citation type="submission" date="2021-11" db="EMBL/GenBank/DDBJ databases">
        <authorList>
            <consortium name="Genoscope - CEA"/>
            <person name="William W."/>
        </authorList>
    </citation>
    <scope>NUCLEOTIDE SEQUENCE</scope>
</reference>
<evidence type="ECO:0000256" key="1">
    <source>
        <dbReference type="SAM" id="MobiDB-lite"/>
    </source>
</evidence>
<dbReference type="Proteomes" id="UP000789595">
    <property type="component" value="Unassembled WGS sequence"/>
</dbReference>
<feature type="region of interest" description="Disordered" evidence="1">
    <location>
        <begin position="1"/>
        <end position="86"/>
    </location>
</feature>
<feature type="region of interest" description="Disordered" evidence="1">
    <location>
        <begin position="319"/>
        <end position="344"/>
    </location>
</feature>
<organism evidence="3 4">
    <name type="scientific">Pelagomonas calceolata</name>
    <dbReference type="NCBI Taxonomy" id="35677"/>
    <lineage>
        <taxon>Eukaryota</taxon>
        <taxon>Sar</taxon>
        <taxon>Stramenopiles</taxon>
        <taxon>Ochrophyta</taxon>
        <taxon>Pelagophyceae</taxon>
        <taxon>Pelagomonadales</taxon>
        <taxon>Pelagomonadaceae</taxon>
        <taxon>Pelagomonas</taxon>
    </lineage>
</organism>
<keyword evidence="4" id="KW-1185">Reference proteome</keyword>
<feature type="compositionally biased region" description="Basic and acidic residues" evidence="1">
    <location>
        <begin position="1"/>
        <end position="10"/>
    </location>
</feature>
<protein>
    <submittedName>
        <fullName evidence="3">Uncharacterized protein</fullName>
    </submittedName>
</protein>
<sequence>GPPARRELHGQIRLLRLPKPKCRRPGSPTESARQPRRLRTASAQARAALPTAGRLPAARERASSETMDETTTPARFDAEAAAPARRGDEQMLLGRRRGRAAARFIVGGAVVLNLVGFVAFRGGRPQPLASTALDAVQIPRRVVRIDDYDGKARKAYLEKHYSNTDVLEAYGEAPRRAMREDLFRMAYVAREGGFSYGRNVKGTTTLPTRHAAVFPRVRDGDKWRIGNYAFGAVPGHQFVVAALREASRRTLARTVETSADARAATGPAMLRDVYKAGRSRGLYGDVALLGGAKKPRAARKAFGPRVKKDEVIIIITDEDDASSGDDGATDDGGDDSATYYDDAGDDAGDDAYYAAADDAGDDAYYAAADDAGDDAYYAAADDAGDDAYYAAADDAGDDAYYYAAAGDDAPAYYYYTAADDSTYGYGDDSAYAYGYDDAATYGYGYSDDGGAYGYSDDSYGYAGDDGDDSSYGDDGDDGSYADDGDDSSYGDDGDDSSYAADDGDDSSYAADDGDDSSYGDDGDDSSSYGDDDGSGDTYSGDDDDDDATVAAADDDDSSTDDVVATAGFSWGSLFTDPWNFIKDNWLLLVVSLAFSLCTCCCVLYVCGGGGGGGGGG</sequence>
<evidence type="ECO:0000256" key="2">
    <source>
        <dbReference type="SAM" id="Phobius"/>
    </source>
</evidence>
<feature type="region of interest" description="Disordered" evidence="1">
    <location>
        <begin position="454"/>
        <end position="561"/>
    </location>
</feature>
<keyword evidence="2" id="KW-1133">Transmembrane helix</keyword>
<feature type="non-terminal residue" evidence="3">
    <location>
        <position position="1"/>
    </location>
</feature>
<dbReference type="EMBL" id="CAKKNE010000001">
    <property type="protein sequence ID" value="CAH0364186.1"/>
    <property type="molecule type" value="Genomic_DNA"/>
</dbReference>
<accession>A0A8J2SB54</accession>
<keyword evidence="2" id="KW-0472">Membrane</keyword>
<feature type="compositionally biased region" description="Acidic residues" evidence="1">
    <location>
        <begin position="464"/>
        <end position="559"/>
    </location>
</feature>
<gene>
    <name evidence="3" type="ORF">PECAL_1P05390</name>
</gene>
<proteinExistence type="predicted"/>
<evidence type="ECO:0000313" key="4">
    <source>
        <dbReference type="Proteomes" id="UP000789595"/>
    </source>
</evidence>
<keyword evidence="2" id="KW-0812">Transmembrane</keyword>
<dbReference type="AlphaFoldDB" id="A0A8J2SB54"/>
<feature type="non-terminal residue" evidence="3">
    <location>
        <position position="616"/>
    </location>
</feature>
<evidence type="ECO:0000313" key="3">
    <source>
        <dbReference type="EMBL" id="CAH0364186.1"/>
    </source>
</evidence>
<feature type="compositionally biased region" description="Acidic residues" evidence="1">
    <location>
        <begin position="319"/>
        <end position="334"/>
    </location>
</feature>